<evidence type="ECO:0000313" key="5">
    <source>
        <dbReference type="Proteomes" id="UP000298493"/>
    </source>
</evidence>
<dbReference type="Gene3D" id="3.30.60.190">
    <property type="match status" value="1"/>
</dbReference>
<dbReference type="GO" id="GO:0008270">
    <property type="term" value="F:zinc ion binding"/>
    <property type="evidence" value="ECO:0007669"/>
    <property type="project" value="UniProtKB-UniRule"/>
</dbReference>
<reference evidence="4 5" key="1">
    <citation type="submission" date="2019-04" db="EMBL/GenBank/DDBJ databases">
        <title>High contiguity whole genome sequence and gene annotation resource for two Venturia nashicola isolates.</title>
        <authorList>
            <person name="Prokchorchik M."/>
            <person name="Won K."/>
            <person name="Lee Y."/>
            <person name="Choi E.D."/>
            <person name="Segonzac C."/>
            <person name="Sohn K.H."/>
        </authorList>
    </citation>
    <scope>NUCLEOTIDE SEQUENCE [LARGE SCALE GENOMIC DNA]</scope>
    <source>
        <strain evidence="4 5">PRI2</strain>
    </source>
</reference>
<accession>A0A4Z1PLS8</accession>
<dbReference type="PROSITE" id="PS51083">
    <property type="entry name" value="ZF_HIT"/>
    <property type="match status" value="1"/>
</dbReference>
<dbReference type="SUPFAM" id="SSF144232">
    <property type="entry name" value="HIT/MYND zinc finger-like"/>
    <property type="match status" value="1"/>
</dbReference>
<dbReference type="Pfam" id="PF04438">
    <property type="entry name" value="zf-HIT"/>
    <property type="match status" value="1"/>
</dbReference>
<feature type="region of interest" description="Disordered" evidence="2">
    <location>
        <begin position="107"/>
        <end position="137"/>
    </location>
</feature>
<evidence type="ECO:0000313" key="4">
    <source>
        <dbReference type="EMBL" id="TID24440.1"/>
    </source>
</evidence>
<protein>
    <submittedName>
        <fullName evidence="4">Zinc finger domain-containing protein</fullName>
    </submittedName>
</protein>
<evidence type="ECO:0000256" key="1">
    <source>
        <dbReference type="PROSITE-ProRule" id="PRU00453"/>
    </source>
</evidence>
<proteinExistence type="predicted"/>
<dbReference type="CDD" id="cd23024">
    <property type="entry name" value="zf-HIT_ZNHIT2-3"/>
    <property type="match status" value="1"/>
</dbReference>
<evidence type="ECO:0000256" key="2">
    <source>
        <dbReference type="SAM" id="MobiDB-lite"/>
    </source>
</evidence>
<keyword evidence="1" id="KW-0863">Zinc-finger</keyword>
<keyword evidence="1" id="KW-0479">Metal-binding</keyword>
<organism evidence="4 5">
    <name type="scientific">Venturia nashicola</name>
    <dbReference type="NCBI Taxonomy" id="86259"/>
    <lineage>
        <taxon>Eukaryota</taxon>
        <taxon>Fungi</taxon>
        <taxon>Dikarya</taxon>
        <taxon>Ascomycota</taxon>
        <taxon>Pezizomycotina</taxon>
        <taxon>Dothideomycetes</taxon>
        <taxon>Pleosporomycetidae</taxon>
        <taxon>Venturiales</taxon>
        <taxon>Venturiaceae</taxon>
        <taxon>Venturia</taxon>
    </lineage>
</organism>
<name>A0A4Z1PLS8_9PEZI</name>
<dbReference type="EMBL" id="SNSC02000005">
    <property type="protein sequence ID" value="TID24440.1"/>
    <property type="molecule type" value="Genomic_DNA"/>
</dbReference>
<keyword evidence="1" id="KW-0862">Zinc</keyword>
<keyword evidence="5" id="KW-1185">Reference proteome</keyword>
<feature type="region of interest" description="Disordered" evidence="2">
    <location>
        <begin position="38"/>
        <end position="75"/>
    </location>
</feature>
<dbReference type="STRING" id="86259.A0A4Z1PLS8"/>
<dbReference type="InterPro" id="IPR013087">
    <property type="entry name" value="Znf_C2H2_type"/>
</dbReference>
<feature type="domain" description="HIT-type" evidence="3">
    <location>
        <begin position="6"/>
        <end position="45"/>
    </location>
</feature>
<dbReference type="AlphaFoldDB" id="A0A4Z1PLS8"/>
<dbReference type="Proteomes" id="UP000298493">
    <property type="component" value="Unassembled WGS sequence"/>
</dbReference>
<dbReference type="PROSITE" id="PS00028">
    <property type="entry name" value="ZINC_FINGER_C2H2_1"/>
    <property type="match status" value="1"/>
</dbReference>
<gene>
    <name evidence="4" type="ORF">E6O75_ATG02805</name>
</gene>
<evidence type="ECO:0000259" key="3">
    <source>
        <dbReference type="PROSITE" id="PS51083"/>
    </source>
</evidence>
<sequence>MSDTPCGVCKTSSSKYKCPHCQLPYCSVKCFKTHILTHESDNKPSSPTEQSPVIVDTGGENPHASGENESDPDNPYEALLQHAQFHNLFTRYSLLKAQLARVYNATKNPSDIPSEERVDQQGNGYGRGSNHQQCDRVKGQWTQEKANELAAEILMSLMKQEEGVRELMALRRIVFEAVEKSNEVVVGEDVDVDVSLDVNGVSGKEMEGN</sequence>
<comment type="caution">
    <text evidence="4">The sequence shown here is derived from an EMBL/GenBank/DDBJ whole genome shotgun (WGS) entry which is preliminary data.</text>
</comment>
<dbReference type="InterPro" id="IPR007529">
    <property type="entry name" value="Znf_HIT"/>
</dbReference>